<keyword evidence="1" id="KW-0472">Membrane</keyword>
<evidence type="ECO:0000313" key="4">
    <source>
        <dbReference type="Proteomes" id="UP000238071"/>
    </source>
</evidence>
<accession>A0A2S6H4F2</accession>
<sequence length="187" mass="20754">MKRLKNQLSAHLLFIALFSVMMHQPVFAHAGDHNNSCFLSVGDTRLRISGYQFQRELEGKHFCHFFPELGQIVLAVEPLAAGEEKTLVTLELAALTSWFNPGQAFTVIKQQPEELLGTGLASISQSIGQRGVYRLNVTLHDGSGDIQQQRFLFLVGFPVTKIMVMIAGLLVLVIGFAGLKEFKKKGR</sequence>
<organism evidence="3 4">
    <name type="scientific">Methylobacter tundripaludum</name>
    <dbReference type="NCBI Taxonomy" id="173365"/>
    <lineage>
        <taxon>Bacteria</taxon>
        <taxon>Pseudomonadati</taxon>
        <taxon>Pseudomonadota</taxon>
        <taxon>Gammaproteobacteria</taxon>
        <taxon>Methylococcales</taxon>
        <taxon>Methylococcaceae</taxon>
        <taxon>Methylobacter</taxon>
    </lineage>
</organism>
<keyword evidence="4" id="KW-1185">Reference proteome</keyword>
<dbReference type="AlphaFoldDB" id="A0A2S6H4F2"/>
<feature type="chain" id="PRO_5015536524" evidence="2">
    <location>
        <begin position="29"/>
        <end position="187"/>
    </location>
</feature>
<keyword evidence="1" id="KW-1133">Transmembrane helix</keyword>
<dbReference type="EMBL" id="PTIY01000004">
    <property type="protein sequence ID" value="PPK72334.1"/>
    <property type="molecule type" value="Genomic_DNA"/>
</dbReference>
<gene>
    <name evidence="3" type="ORF">B0F88_104127</name>
</gene>
<dbReference type="Proteomes" id="UP000238071">
    <property type="component" value="Unassembled WGS sequence"/>
</dbReference>
<evidence type="ECO:0000313" key="3">
    <source>
        <dbReference type="EMBL" id="PPK72334.1"/>
    </source>
</evidence>
<name>A0A2S6H4F2_9GAMM</name>
<protein>
    <submittedName>
        <fullName evidence="3">Uncharacterized protein</fullName>
    </submittedName>
</protein>
<feature type="signal peptide" evidence="2">
    <location>
        <begin position="1"/>
        <end position="28"/>
    </location>
</feature>
<proteinExistence type="predicted"/>
<comment type="caution">
    <text evidence="3">The sequence shown here is derived from an EMBL/GenBank/DDBJ whole genome shotgun (WGS) entry which is preliminary data.</text>
</comment>
<evidence type="ECO:0000256" key="2">
    <source>
        <dbReference type="SAM" id="SignalP"/>
    </source>
</evidence>
<evidence type="ECO:0000256" key="1">
    <source>
        <dbReference type="SAM" id="Phobius"/>
    </source>
</evidence>
<keyword evidence="2" id="KW-0732">Signal</keyword>
<feature type="transmembrane region" description="Helical" evidence="1">
    <location>
        <begin position="151"/>
        <end position="179"/>
    </location>
</feature>
<keyword evidence="1" id="KW-0812">Transmembrane</keyword>
<reference evidence="3 4" key="1">
    <citation type="submission" date="2018-02" db="EMBL/GenBank/DDBJ databases">
        <title>Subsurface microbial communities from deep shales in Ohio and West Virginia, USA.</title>
        <authorList>
            <person name="Wrighton K."/>
        </authorList>
    </citation>
    <scope>NUCLEOTIDE SEQUENCE [LARGE SCALE GENOMIC DNA]</scope>
    <source>
        <strain evidence="3 4">OWC-G53F</strain>
    </source>
</reference>
<dbReference type="RefSeq" id="WP_258076579.1">
    <property type="nucleotide sequence ID" value="NZ_PTIY01000004.1"/>
</dbReference>